<dbReference type="EMBL" id="JARBJD010000146">
    <property type="protein sequence ID" value="KAK2949930.1"/>
    <property type="molecule type" value="Genomic_DNA"/>
</dbReference>
<evidence type="ECO:0000313" key="2">
    <source>
        <dbReference type="Proteomes" id="UP001281761"/>
    </source>
</evidence>
<protein>
    <submittedName>
        <fullName evidence="1">Uncharacterized protein</fullName>
    </submittedName>
</protein>
<accession>A0ABQ9XIB8</accession>
<gene>
    <name evidence="1" type="ORF">BLNAU_15159</name>
</gene>
<name>A0ABQ9XIB8_9EUKA</name>
<keyword evidence="2" id="KW-1185">Reference proteome</keyword>
<evidence type="ECO:0000313" key="1">
    <source>
        <dbReference type="EMBL" id="KAK2949930.1"/>
    </source>
</evidence>
<sequence>MIAPRFGNEAIPSTPRHIITANEKDPVGRFNELLVSLLDPNEPNIESLQQLAIFFLQRYLNHVTDSERKDLLHRFGETLSHVNRQHLDIPSLSSLVSSDEDSAILCHSSGLSFTFLQELRQNNTDQDSLEYLAQLSEIIHIGADESHSEALISLLGSFLCDPLQYLGEDAQENALTFTRIVDILSNEFLASAITGDGQAVYECVLTHFPTFSRIVETDLIRPLLPSTNFEILQTILKISQKVTVLFSIFRFLGVFIEPHREDRCHCYSRSEC</sequence>
<dbReference type="Proteomes" id="UP001281761">
    <property type="component" value="Unassembled WGS sequence"/>
</dbReference>
<proteinExistence type="predicted"/>
<reference evidence="1 2" key="1">
    <citation type="journal article" date="2022" name="bioRxiv">
        <title>Genomics of Preaxostyla Flagellates Illuminates Evolutionary Transitions and the Path Towards Mitochondrial Loss.</title>
        <authorList>
            <person name="Novak L.V.F."/>
            <person name="Treitli S.C."/>
            <person name="Pyrih J."/>
            <person name="Halakuc P."/>
            <person name="Pipaliya S.V."/>
            <person name="Vacek V."/>
            <person name="Brzon O."/>
            <person name="Soukal P."/>
            <person name="Eme L."/>
            <person name="Dacks J.B."/>
            <person name="Karnkowska A."/>
            <person name="Elias M."/>
            <person name="Hampl V."/>
        </authorList>
    </citation>
    <scope>NUCLEOTIDE SEQUENCE [LARGE SCALE GENOMIC DNA]</scope>
    <source>
        <strain evidence="1">NAU3</strain>
        <tissue evidence="1">Gut</tissue>
    </source>
</reference>
<comment type="caution">
    <text evidence="1">The sequence shown here is derived from an EMBL/GenBank/DDBJ whole genome shotgun (WGS) entry which is preliminary data.</text>
</comment>
<organism evidence="1 2">
    <name type="scientific">Blattamonas nauphoetae</name>
    <dbReference type="NCBI Taxonomy" id="2049346"/>
    <lineage>
        <taxon>Eukaryota</taxon>
        <taxon>Metamonada</taxon>
        <taxon>Preaxostyla</taxon>
        <taxon>Oxymonadida</taxon>
        <taxon>Blattamonas</taxon>
    </lineage>
</organism>